<gene>
    <name evidence="3" type="ORF">HSBAA_49060</name>
</gene>
<dbReference type="KEGG" id="hsr:HSBAA_49060"/>
<feature type="compositionally biased region" description="Polar residues" evidence="1">
    <location>
        <begin position="1"/>
        <end position="10"/>
    </location>
</feature>
<keyword evidence="2" id="KW-0812">Transmembrane</keyword>
<evidence type="ECO:0000313" key="4">
    <source>
        <dbReference type="Proteomes" id="UP000320231"/>
    </source>
</evidence>
<feature type="region of interest" description="Disordered" evidence="1">
    <location>
        <begin position="1"/>
        <end position="22"/>
    </location>
</feature>
<proteinExistence type="predicted"/>
<feature type="transmembrane region" description="Helical" evidence="2">
    <location>
        <begin position="54"/>
        <end position="72"/>
    </location>
</feature>
<protein>
    <submittedName>
        <fullName evidence="3">Uncharacterized protein</fullName>
    </submittedName>
</protein>
<organism evidence="3 4">
    <name type="scientific">Vreelandella sulfidaeris</name>
    <dbReference type="NCBI Taxonomy" id="115553"/>
    <lineage>
        <taxon>Bacteria</taxon>
        <taxon>Pseudomonadati</taxon>
        <taxon>Pseudomonadota</taxon>
        <taxon>Gammaproteobacteria</taxon>
        <taxon>Oceanospirillales</taxon>
        <taxon>Halomonadaceae</taxon>
        <taxon>Vreelandella</taxon>
    </lineage>
</organism>
<accession>A0A455UBJ9</accession>
<dbReference type="AlphaFoldDB" id="A0A455UBJ9"/>
<evidence type="ECO:0000313" key="3">
    <source>
        <dbReference type="EMBL" id="BBI63600.1"/>
    </source>
</evidence>
<evidence type="ECO:0000256" key="1">
    <source>
        <dbReference type="SAM" id="MobiDB-lite"/>
    </source>
</evidence>
<keyword evidence="2" id="KW-1133">Transmembrane helix</keyword>
<dbReference type="Proteomes" id="UP000320231">
    <property type="component" value="Chromosome"/>
</dbReference>
<reference evidence="3 4" key="1">
    <citation type="journal article" date="2019" name="Microbiol. Resour. Announc.">
        <title>Complete Genome Sequence of Halomonas sulfidaeris Strain Esulfide1 Isolated from a Metal Sulfide Rock at a Depth of 2,200 Meters, Obtained Using Nanopore Sequencing.</title>
        <authorList>
            <person name="Saito M."/>
            <person name="Nishigata A."/>
            <person name="Galipon J."/>
            <person name="Arakawa K."/>
        </authorList>
    </citation>
    <scope>NUCLEOTIDE SEQUENCE [LARGE SCALE GENOMIC DNA]</scope>
    <source>
        <strain evidence="3 4">ATCC BAA-803</strain>
    </source>
</reference>
<dbReference type="EMBL" id="AP019514">
    <property type="protein sequence ID" value="BBI63600.1"/>
    <property type="molecule type" value="Genomic_DNA"/>
</dbReference>
<name>A0A455UBJ9_9GAMM</name>
<sequence>MDKTPQNTPPDEQVSEGIPAPEGAANLIDTDYVIGQDNITTSTMGVNLDLHGKVFSISAIVVLLFVVLTLALQETIAPIYDAIFSF</sequence>
<evidence type="ECO:0000256" key="2">
    <source>
        <dbReference type="SAM" id="Phobius"/>
    </source>
</evidence>
<keyword evidence="2" id="KW-0472">Membrane</keyword>